<dbReference type="GO" id="GO:0008146">
    <property type="term" value="F:sulfotransferase activity"/>
    <property type="evidence" value="ECO:0007669"/>
    <property type="project" value="InterPro"/>
</dbReference>
<keyword evidence="1 2" id="KW-0808">Transferase</keyword>
<dbReference type="InterPro" id="IPR037359">
    <property type="entry name" value="NST/OST"/>
</dbReference>
<dbReference type="InterPro" id="IPR027417">
    <property type="entry name" value="P-loop_NTPase"/>
</dbReference>
<organism evidence="2 3">
    <name type="scientific">Fraserbacteria sp. (strain RBG_16_55_9)</name>
    <dbReference type="NCBI Taxonomy" id="1817864"/>
    <lineage>
        <taxon>Bacteria</taxon>
        <taxon>Candidatus Fraseribacteriota</taxon>
    </lineage>
</organism>
<dbReference type="PANTHER" id="PTHR10605:SF56">
    <property type="entry name" value="BIFUNCTIONAL HEPARAN SULFATE N-DEACETYLASE_N-SULFOTRANSFERASE"/>
    <property type="match status" value="1"/>
</dbReference>
<comment type="caution">
    <text evidence="2">The sequence shown here is derived from an EMBL/GenBank/DDBJ whole genome shotgun (WGS) entry which is preliminary data.</text>
</comment>
<dbReference type="Gene3D" id="3.40.50.300">
    <property type="entry name" value="P-loop containing nucleotide triphosphate hydrolases"/>
    <property type="match status" value="1"/>
</dbReference>
<name>A0A1F5UR16_FRAXR</name>
<accession>A0A1F5UR16</accession>
<dbReference type="Pfam" id="PF13469">
    <property type="entry name" value="Sulfotransfer_3"/>
    <property type="match status" value="1"/>
</dbReference>
<dbReference type="STRING" id="1817864.A2Z21_05565"/>
<dbReference type="Proteomes" id="UP000179157">
    <property type="component" value="Unassembled WGS sequence"/>
</dbReference>
<dbReference type="PANTHER" id="PTHR10605">
    <property type="entry name" value="HEPARAN SULFATE SULFOTRANSFERASE"/>
    <property type="match status" value="1"/>
</dbReference>
<evidence type="ECO:0000256" key="1">
    <source>
        <dbReference type="ARBA" id="ARBA00022679"/>
    </source>
</evidence>
<dbReference type="EMBL" id="MFGX01000111">
    <property type="protein sequence ID" value="OGF53201.1"/>
    <property type="molecule type" value="Genomic_DNA"/>
</dbReference>
<evidence type="ECO:0000313" key="2">
    <source>
        <dbReference type="EMBL" id="OGF53201.1"/>
    </source>
</evidence>
<evidence type="ECO:0000313" key="3">
    <source>
        <dbReference type="Proteomes" id="UP000179157"/>
    </source>
</evidence>
<sequence>MTMPNFLVIGAAKCGTTSLYQYLKQHPQIYVTPIKETNFFALDGQQLDFRGPGDQEAKCRFSITDVETYRAQFQGVTTEKALGEVCPAYLYSPRAPERIQHHVPHAKLIAVLRNPVERAYSSYLMAVRVGRERLDFARALQEEPNRIQNKWGWGHYVSMGFYYTQLKRYFDRFDPRQIKIYLFEDLSAGPLGILKDIFRFLEVDEAFAPDVSVRHNVTGIPRSRVLRVLNTRLFPLKEAVKPFLPVRVRQLMSELKNRDLVKLPLAPEMRKKLIEVYREEITKLQGLIQKDLSSWLT</sequence>
<gene>
    <name evidence="2" type="ORF">A2Z21_05565</name>
</gene>
<dbReference type="AlphaFoldDB" id="A0A1F5UR16"/>
<reference evidence="2 3" key="1">
    <citation type="journal article" date="2016" name="Nat. Commun.">
        <title>Thousands of microbial genomes shed light on interconnected biogeochemical processes in an aquifer system.</title>
        <authorList>
            <person name="Anantharaman K."/>
            <person name="Brown C.T."/>
            <person name="Hug L.A."/>
            <person name="Sharon I."/>
            <person name="Castelle C.J."/>
            <person name="Probst A.J."/>
            <person name="Thomas B.C."/>
            <person name="Singh A."/>
            <person name="Wilkins M.J."/>
            <person name="Karaoz U."/>
            <person name="Brodie E.L."/>
            <person name="Williams K.H."/>
            <person name="Hubbard S.S."/>
            <person name="Banfield J.F."/>
        </authorList>
    </citation>
    <scope>NUCLEOTIDE SEQUENCE [LARGE SCALE GENOMIC DNA]</scope>
    <source>
        <strain evidence="3">RBG_16_55_9</strain>
    </source>
</reference>
<protein>
    <submittedName>
        <fullName evidence="2">Sulfotransferase</fullName>
    </submittedName>
</protein>
<dbReference type="SUPFAM" id="SSF52540">
    <property type="entry name" value="P-loop containing nucleoside triphosphate hydrolases"/>
    <property type="match status" value="1"/>
</dbReference>
<proteinExistence type="predicted"/>